<feature type="transmembrane region" description="Helical" evidence="7">
    <location>
        <begin position="271"/>
        <end position="293"/>
    </location>
</feature>
<keyword evidence="2 7" id="KW-1003">Cell membrane</keyword>
<dbReference type="OrthoDB" id="871140at2"/>
<name>A6G827_9BACT</name>
<dbReference type="EMBL" id="ABCS01000037">
    <property type="protein sequence ID" value="EDM77989.1"/>
    <property type="molecule type" value="Genomic_DNA"/>
</dbReference>
<dbReference type="HAMAP" id="MF_01147">
    <property type="entry name" value="Lgt"/>
    <property type="match status" value="1"/>
</dbReference>
<comment type="catalytic activity">
    <reaction evidence="7">
        <text>L-cysteinyl-[prolipoprotein] + a 1,2-diacyl-sn-glycero-3-phospho-(1'-sn-glycerol) = an S-1,2-diacyl-sn-glyceryl-L-cysteinyl-[prolipoprotein] + sn-glycerol 1-phosphate + H(+)</text>
        <dbReference type="Rhea" id="RHEA:56712"/>
        <dbReference type="Rhea" id="RHEA-COMP:14679"/>
        <dbReference type="Rhea" id="RHEA-COMP:14680"/>
        <dbReference type="ChEBI" id="CHEBI:15378"/>
        <dbReference type="ChEBI" id="CHEBI:29950"/>
        <dbReference type="ChEBI" id="CHEBI:57685"/>
        <dbReference type="ChEBI" id="CHEBI:64716"/>
        <dbReference type="ChEBI" id="CHEBI:140658"/>
        <dbReference type="EC" id="2.5.1.145"/>
    </reaction>
</comment>
<comment type="pathway">
    <text evidence="7">Protein modification; lipoprotein biosynthesis (diacylglyceryl transfer).</text>
</comment>
<feature type="transmembrane region" description="Helical" evidence="7">
    <location>
        <begin position="224"/>
        <end position="242"/>
    </location>
</feature>
<dbReference type="PANTHER" id="PTHR30589">
    <property type="entry name" value="PROLIPOPROTEIN DIACYLGLYCERYL TRANSFERASE"/>
    <property type="match status" value="1"/>
</dbReference>
<dbReference type="EC" id="2.5.1.145" evidence="7"/>
<keyword evidence="3 7" id="KW-0808">Transferase</keyword>
<evidence type="ECO:0000256" key="6">
    <source>
        <dbReference type="ARBA" id="ARBA00023136"/>
    </source>
</evidence>
<feature type="region of interest" description="Disordered" evidence="8">
    <location>
        <begin position="307"/>
        <end position="360"/>
    </location>
</feature>
<keyword evidence="6 7" id="KW-0472">Membrane</keyword>
<dbReference type="STRING" id="391625.PPSIR1_19309"/>
<evidence type="ECO:0000256" key="7">
    <source>
        <dbReference type="HAMAP-Rule" id="MF_01147"/>
    </source>
</evidence>
<dbReference type="Proteomes" id="UP000005801">
    <property type="component" value="Unassembled WGS sequence"/>
</dbReference>
<evidence type="ECO:0000256" key="2">
    <source>
        <dbReference type="ARBA" id="ARBA00022475"/>
    </source>
</evidence>
<keyword evidence="4 7" id="KW-0812">Transmembrane</keyword>
<keyword evidence="5 7" id="KW-1133">Transmembrane helix</keyword>
<keyword evidence="10" id="KW-1185">Reference proteome</keyword>
<evidence type="ECO:0000256" key="1">
    <source>
        <dbReference type="ARBA" id="ARBA00007150"/>
    </source>
</evidence>
<comment type="caution">
    <text evidence="9">The sequence shown here is derived from an EMBL/GenBank/DDBJ whole genome shotgun (WGS) entry which is preliminary data.</text>
</comment>
<protein>
    <recommendedName>
        <fullName evidence="7">Phosphatidylglycerol--prolipoprotein diacylglyceryl transferase</fullName>
        <ecNumber evidence="7">2.5.1.145</ecNumber>
    </recommendedName>
</protein>
<evidence type="ECO:0000313" key="10">
    <source>
        <dbReference type="Proteomes" id="UP000005801"/>
    </source>
</evidence>
<dbReference type="GO" id="GO:0042158">
    <property type="term" value="P:lipoprotein biosynthetic process"/>
    <property type="evidence" value="ECO:0007669"/>
    <property type="project" value="UniProtKB-UniRule"/>
</dbReference>
<comment type="function">
    <text evidence="7">Catalyzes the transfer of the diacylglyceryl group from phosphatidylglycerol to the sulfhydryl group of the N-terminal cysteine of a prolipoprotein, the first step in the formation of mature lipoproteins.</text>
</comment>
<proteinExistence type="inferred from homology"/>
<dbReference type="RefSeq" id="WP_006972872.1">
    <property type="nucleotide sequence ID" value="NZ_ABCS01000037.1"/>
</dbReference>
<feature type="transmembrane region" description="Helical" evidence="7">
    <location>
        <begin position="12"/>
        <end position="30"/>
    </location>
</feature>
<reference evidence="9 10" key="1">
    <citation type="submission" date="2007-06" db="EMBL/GenBank/DDBJ databases">
        <authorList>
            <person name="Shimkets L."/>
            <person name="Ferriera S."/>
            <person name="Johnson J."/>
            <person name="Kravitz S."/>
            <person name="Beeson K."/>
            <person name="Sutton G."/>
            <person name="Rogers Y.-H."/>
            <person name="Friedman R."/>
            <person name="Frazier M."/>
            <person name="Venter J.C."/>
        </authorList>
    </citation>
    <scope>NUCLEOTIDE SEQUENCE [LARGE SCALE GENOMIC DNA]</scope>
    <source>
        <strain evidence="9 10">SIR-1</strain>
    </source>
</reference>
<dbReference type="GO" id="GO:0005886">
    <property type="term" value="C:plasma membrane"/>
    <property type="evidence" value="ECO:0007669"/>
    <property type="project" value="UniProtKB-SubCell"/>
</dbReference>
<feature type="transmembrane region" description="Helical" evidence="7">
    <location>
        <begin position="193"/>
        <end position="212"/>
    </location>
</feature>
<dbReference type="AlphaFoldDB" id="A6G827"/>
<keyword evidence="9" id="KW-0449">Lipoprotein</keyword>
<dbReference type="UniPathway" id="UPA00664"/>
<dbReference type="Pfam" id="PF01790">
    <property type="entry name" value="LGT"/>
    <property type="match status" value="1"/>
</dbReference>
<evidence type="ECO:0000256" key="4">
    <source>
        <dbReference type="ARBA" id="ARBA00022692"/>
    </source>
</evidence>
<dbReference type="GO" id="GO:0008961">
    <property type="term" value="F:phosphatidylglycerol-prolipoprotein diacylglyceryl transferase activity"/>
    <property type="evidence" value="ECO:0007669"/>
    <property type="project" value="UniProtKB-UniRule"/>
</dbReference>
<comment type="subcellular location">
    <subcellularLocation>
        <location evidence="7">Cell membrane</location>
        <topology evidence="7">Multi-pass membrane protein</topology>
    </subcellularLocation>
</comment>
<evidence type="ECO:0000256" key="8">
    <source>
        <dbReference type="SAM" id="MobiDB-lite"/>
    </source>
</evidence>
<feature type="transmembrane region" description="Helical" evidence="7">
    <location>
        <begin position="139"/>
        <end position="168"/>
    </location>
</feature>
<sequence>MYPDKIPIFGDFGIAPYGIMVATGLLLAIIFGGRENERIKLMTPELWEKVALWTVIWGLLASRMLYVLTELDRFMAGPAWKLIALWEGGLVFYGGPLGAVGYLIWHFVIRRHPPTETEEVVKEIGPITMRQGWTRMLRFFDLGAPFLALAHAFGRIGCVFAGCCYGAAHEGPFSLHYPEAATGAHIPGGMGRYPIPMVESVIEFSIFVWLYFYLTRNKKFHGQVMLHYVILYPIARFVLEMFRGDAVRGYVFEVDTAAMATKLGLDPSVPLMMTTSQFISLFVVGAAIVLIFVGRKASADGPIADIEWAEAQAAADEEEDDDEEDDDEDEGEDAADESEAEEEPGDEPEGDGEDEDEDAE</sequence>
<feature type="binding site" evidence="7">
    <location>
        <position position="155"/>
    </location>
    <ligand>
        <name>a 1,2-diacyl-sn-glycero-3-phospho-(1'-sn-glycerol)</name>
        <dbReference type="ChEBI" id="CHEBI:64716"/>
    </ligand>
</feature>
<gene>
    <name evidence="7" type="primary">lgt</name>
    <name evidence="9" type="ORF">PPSIR1_19309</name>
</gene>
<dbReference type="PANTHER" id="PTHR30589:SF0">
    <property type="entry name" value="PHOSPHATIDYLGLYCEROL--PROLIPOPROTEIN DIACYLGLYCERYL TRANSFERASE"/>
    <property type="match status" value="1"/>
</dbReference>
<evidence type="ECO:0000313" key="9">
    <source>
        <dbReference type="EMBL" id="EDM77989.1"/>
    </source>
</evidence>
<dbReference type="InterPro" id="IPR001640">
    <property type="entry name" value="Lgt"/>
</dbReference>
<comment type="similarity">
    <text evidence="1 7">Belongs to the Lgt family.</text>
</comment>
<organism evidence="9 10">
    <name type="scientific">Plesiocystis pacifica SIR-1</name>
    <dbReference type="NCBI Taxonomy" id="391625"/>
    <lineage>
        <taxon>Bacteria</taxon>
        <taxon>Pseudomonadati</taxon>
        <taxon>Myxococcota</taxon>
        <taxon>Polyangia</taxon>
        <taxon>Nannocystales</taxon>
        <taxon>Nannocystaceae</taxon>
        <taxon>Plesiocystis</taxon>
    </lineage>
</organism>
<accession>A6G827</accession>
<dbReference type="eggNOG" id="COG0682">
    <property type="taxonomic scope" value="Bacteria"/>
</dbReference>
<feature type="transmembrane region" description="Helical" evidence="7">
    <location>
        <begin position="50"/>
        <end position="68"/>
    </location>
</feature>
<evidence type="ECO:0000256" key="3">
    <source>
        <dbReference type="ARBA" id="ARBA00022679"/>
    </source>
</evidence>
<feature type="transmembrane region" description="Helical" evidence="7">
    <location>
        <begin position="83"/>
        <end position="105"/>
    </location>
</feature>
<feature type="compositionally biased region" description="Acidic residues" evidence="8">
    <location>
        <begin position="315"/>
        <end position="360"/>
    </location>
</feature>
<evidence type="ECO:0000256" key="5">
    <source>
        <dbReference type="ARBA" id="ARBA00022989"/>
    </source>
</evidence>